<dbReference type="PANTHER" id="PTHR10974:SF1">
    <property type="entry name" value="FI08016P-RELATED"/>
    <property type="match status" value="1"/>
</dbReference>
<gene>
    <name evidence="2" type="ORF">BpHYR1_000569</name>
</gene>
<evidence type="ECO:0000313" key="3">
    <source>
        <dbReference type="Proteomes" id="UP000276133"/>
    </source>
</evidence>
<reference evidence="2 3" key="1">
    <citation type="journal article" date="2018" name="Sci. Rep.">
        <title>Genomic signatures of local adaptation to the degree of environmental predictability in rotifers.</title>
        <authorList>
            <person name="Franch-Gras L."/>
            <person name="Hahn C."/>
            <person name="Garcia-Roger E.M."/>
            <person name="Carmona M.J."/>
            <person name="Serra M."/>
            <person name="Gomez A."/>
        </authorList>
    </citation>
    <scope>NUCLEOTIDE SEQUENCE [LARGE SCALE GENOMIC DNA]</scope>
    <source>
        <strain evidence="2">HYR1</strain>
    </source>
</reference>
<dbReference type="Pfam" id="PF02995">
    <property type="entry name" value="DUF229"/>
    <property type="match status" value="1"/>
</dbReference>
<accession>A0A3M7T4E8</accession>
<dbReference type="SUPFAM" id="SSF53649">
    <property type="entry name" value="Alkaline phosphatase-like"/>
    <property type="match status" value="1"/>
</dbReference>
<feature type="transmembrane region" description="Helical" evidence="1">
    <location>
        <begin position="7"/>
        <end position="24"/>
    </location>
</feature>
<dbReference type="Proteomes" id="UP000276133">
    <property type="component" value="Unassembled WGS sequence"/>
</dbReference>
<dbReference type="AlphaFoldDB" id="A0A3M7T4E8"/>
<dbReference type="OrthoDB" id="413313at2759"/>
<name>A0A3M7T4E8_BRAPC</name>
<dbReference type="CDD" id="cd16021">
    <property type="entry name" value="ALP_like"/>
    <property type="match status" value="1"/>
</dbReference>
<comment type="caution">
    <text evidence="2">The sequence shown here is derived from an EMBL/GenBank/DDBJ whole genome shotgun (WGS) entry which is preliminary data.</text>
</comment>
<dbReference type="STRING" id="10195.A0A3M7T4E8"/>
<keyword evidence="1" id="KW-0812">Transmembrane</keyword>
<dbReference type="PANTHER" id="PTHR10974">
    <property type="entry name" value="FI08016P-RELATED"/>
    <property type="match status" value="1"/>
</dbReference>
<evidence type="ECO:0000256" key="1">
    <source>
        <dbReference type="SAM" id="Phobius"/>
    </source>
</evidence>
<keyword evidence="1" id="KW-0472">Membrane</keyword>
<sequence>MRLEYKYFVGLIMTIGLVNIIAVHRPKHIRVKLNKLIYIIEDFVDHYRAKLRVLDDNEFLELGSKSNNSKCLLADHVNTRSKLAEQYLDSDRQLLQKIFDSCVTNSSFKKVIKSEKNLIELNFDLLSELSETKVSDIKCNAYRFDKKMDVSEEDQQTEIVSHVYSFSTNQIQVTTHGFYYVICQNAAQKFSKIFDQVVTVYPSDMSVLVEERQKFPGPNHSSVHHLPYLSESKATKMNVLIIGMDSVSANHFRRIFPLTFHYLSQLEHNLIFNHFNSLGRNTFPNVLAMLSGLVDTSTNDQLKQDINEYKENNFFDRVPFLWHDYEKNGYVTMFQEDDPDIAIFNYLKKGFAHSPTHLYGRPFWLKYYESRSGPDKCHFGYPTYSTWFDMISGFLAAMKNSSTKSAYFSFNFLTEYTHNYFAVPATMDRDLRTFLSRLDLDDTLLVLFSDHGNRLKFYSYATELGKFEKHSPFLSIRVPTKMRRTRYFDNMKQNTNKLVSFFDLFQTLRQFLFLNKHGTTSGHDQEFTANSIEDRTRRGTSLFEKIAKDRSCDQAYIPADLCPCLRSHELNESNFSSETGFGFEVVKQVLLEHVNSKTSELRSKCKEFKFHKLVQIKKVYLKEKSIYRIVYVLQPGDAWFETKLRFRNKKFEFSGQTIRLSAYNDQPYCVNDPKLKDFCFCH</sequence>
<protein>
    <recommendedName>
        <fullName evidence="4">DUF229 domain containing</fullName>
    </recommendedName>
</protein>
<proteinExistence type="predicted"/>
<evidence type="ECO:0000313" key="2">
    <source>
        <dbReference type="EMBL" id="RNA42807.1"/>
    </source>
</evidence>
<dbReference type="GO" id="GO:0005615">
    <property type="term" value="C:extracellular space"/>
    <property type="evidence" value="ECO:0007669"/>
    <property type="project" value="TreeGrafter"/>
</dbReference>
<dbReference type="InterPro" id="IPR017850">
    <property type="entry name" value="Alkaline_phosphatase_core_sf"/>
</dbReference>
<evidence type="ECO:0008006" key="4">
    <source>
        <dbReference type="Google" id="ProtNLM"/>
    </source>
</evidence>
<keyword evidence="3" id="KW-1185">Reference proteome</keyword>
<organism evidence="2 3">
    <name type="scientific">Brachionus plicatilis</name>
    <name type="common">Marine rotifer</name>
    <name type="synonym">Brachionus muelleri</name>
    <dbReference type="NCBI Taxonomy" id="10195"/>
    <lineage>
        <taxon>Eukaryota</taxon>
        <taxon>Metazoa</taxon>
        <taxon>Spiralia</taxon>
        <taxon>Gnathifera</taxon>
        <taxon>Rotifera</taxon>
        <taxon>Eurotatoria</taxon>
        <taxon>Monogononta</taxon>
        <taxon>Pseudotrocha</taxon>
        <taxon>Ploima</taxon>
        <taxon>Brachionidae</taxon>
        <taxon>Brachionus</taxon>
    </lineage>
</organism>
<keyword evidence="1" id="KW-1133">Transmembrane helix</keyword>
<dbReference type="Gene3D" id="3.40.720.10">
    <property type="entry name" value="Alkaline Phosphatase, subunit A"/>
    <property type="match status" value="1"/>
</dbReference>
<dbReference type="EMBL" id="REGN01000317">
    <property type="protein sequence ID" value="RNA42807.1"/>
    <property type="molecule type" value="Genomic_DNA"/>
</dbReference>
<dbReference type="FunFam" id="3.40.720.10:FF:000017">
    <property type="entry name" value="Predicted protein"/>
    <property type="match status" value="1"/>
</dbReference>
<dbReference type="InterPro" id="IPR004245">
    <property type="entry name" value="DUF229"/>
</dbReference>